<dbReference type="PRINTS" id="PR00111">
    <property type="entry name" value="ABHYDROLASE"/>
</dbReference>
<comment type="caution">
    <text evidence="2">The sequence shown here is derived from an EMBL/GenBank/DDBJ whole genome shotgun (WGS) entry which is preliminary data.</text>
</comment>
<organism evidence="2 3">
    <name type="scientific">Nocardia aurantia</name>
    <dbReference type="NCBI Taxonomy" id="2585199"/>
    <lineage>
        <taxon>Bacteria</taxon>
        <taxon>Bacillati</taxon>
        <taxon>Actinomycetota</taxon>
        <taxon>Actinomycetes</taxon>
        <taxon>Mycobacteriales</taxon>
        <taxon>Nocardiaceae</taxon>
        <taxon>Nocardia</taxon>
    </lineage>
</organism>
<sequence length="255" mass="26759">MEFSTDERRPMITHAELGTVDVTLADHDRTRTFLLLHGGGGAATMTGFAGLLAEGARARVLVPTHPGFAGTPRPAELCDVPALAELYLGMLDRLGLADVTLVGNSFGGWLAAEMALRDGSRIARAVIVDAIGIEVEDHPITDLRGMTPAEIRAHSFHDPSAAPVPPPGVPAPAPDLGALTAYTGPAMFDPTLLHRLADLRLPVDVVWGESDRVVHPGYGKAYAAAIPGAGFTLLPGAGHMPQIETPAQVLDIVLR</sequence>
<dbReference type="EMBL" id="WEGI01000018">
    <property type="protein sequence ID" value="MQY31303.1"/>
    <property type="molecule type" value="Genomic_DNA"/>
</dbReference>
<dbReference type="PANTHER" id="PTHR43689:SF8">
    <property type="entry name" value="ALPHA_BETA-HYDROLASES SUPERFAMILY PROTEIN"/>
    <property type="match status" value="1"/>
</dbReference>
<dbReference type="Pfam" id="PF12697">
    <property type="entry name" value="Abhydrolase_6"/>
    <property type="match status" value="1"/>
</dbReference>
<dbReference type="EC" id="3.7.1.17" evidence="2"/>
<name>A0A7K0DZR9_9NOCA</name>
<evidence type="ECO:0000313" key="3">
    <source>
        <dbReference type="Proteomes" id="UP000431401"/>
    </source>
</evidence>
<dbReference type="SUPFAM" id="SSF53474">
    <property type="entry name" value="alpha/beta-Hydrolases"/>
    <property type="match status" value="1"/>
</dbReference>
<accession>A0A7K0DZR9</accession>
<dbReference type="GO" id="GO:0102296">
    <property type="term" value="F:4,5-9,10-diseco-3-hydroxy-5,9,17-trioxoandrosta-1(10),2-diene-4-oate hydrolase activity"/>
    <property type="evidence" value="ECO:0007669"/>
    <property type="project" value="UniProtKB-EC"/>
</dbReference>
<dbReference type="InterPro" id="IPR000073">
    <property type="entry name" value="AB_hydrolase_1"/>
</dbReference>
<dbReference type="Proteomes" id="UP000431401">
    <property type="component" value="Unassembled WGS sequence"/>
</dbReference>
<proteinExistence type="predicted"/>
<feature type="domain" description="AB hydrolase-1" evidence="1">
    <location>
        <begin position="33"/>
        <end position="251"/>
    </location>
</feature>
<dbReference type="PANTHER" id="PTHR43689">
    <property type="entry name" value="HYDROLASE"/>
    <property type="match status" value="1"/>
</dbReference>
<keyword evidence="3" id="KW-1185">Reference proteome</keyword>
<dbReference type="InterPro" id="IPR029058">
    <property type="entry name" value="AB_hydrolase_fold"/>
</dbReference>
<dbReference type="AlphaFoldDB" id="A0A7K0DZR9"/>
<dbReference type="Gene3D" id="3.40.50.1820">
    <property type="entry name" value="alpha/beta hydrolase"/>
    <property type="match status" value="1"/>
</dbReference>
<reference evidence="2 3" key="1">
    <citation type="submission" date="2019-10" db="EMBL/GenBank/DDBJ databases">
        <title>Nocardia macrotermitis sp. nov. and Nocardia aurantia sp. nov., isolated from the gut of fungus growing-termite Macrotermes natalensis.</title>
        <authorList>
            <person name="Benndorf R."/>
            <person name="Schwitalla J."/>
            <person name="Martin K."/>
            <person name="De Beer W."/>
            <person name="Kaster A.-K."/>
            <person name="Vollmers J."/>
            <person name="Poulsen M."/>
            <person name="Beemelmanns C."/>
        </authorList>
    </citation>
    <scope>NUCLEOTIDE SEQUENCE [LARGE SCALE GENOMIC DNA]</scope>
    <source>
        <strain evidence="2 3">RB56</strain>
    </source>
</reference>
<evidence type="ECO:0000313" key="2">
    <source>
        <dbReference type="EMBL" id="MQY31303.1"/>
    </source>
</evidence>
<keyword evidence="2" id="KW-0378">Hydrolase</keyword>
<gene>
    <name evidence="2" type="primary">hsaD_2</name>
    <name evidence="2" type="ORF">NRB56_69120</name>
</gene>
<protein>
    <submittedName>
        <fullName evidence="2">4,5:9,10-diseco-3-hydroxy-5,9, 17-trioxoandrosta-1(10),2-diene-4-oate hydrolase</fullName>
        <ecNumber evidence="2">3.7.1.17</ecNumber>
    </submittedName>
</protein>
<evidence type="ECO:0000259" key="1">
    <source>
        <dbReference type="Pfam" id="PF12697"/>
    </source>
</evidence>